<dbReference type="Pfam" id="PF00400">
    <property type="entry name" value="WD40"/>
    <property type="match status" value="4"/>
</dbReference>
<dbReference type="AlphaFoldDB" id="A0A1Y1UD20"/>
<protein>
    <submittedName>
        <fullName evidence="4">WD40-repeat-containing domain protein</fullName>
    </submittedName>
</protein>
<dbReference type="SUPFAM" id="SSF50978">
    <property type="entry name" value="WD40 repeat-like"/>
    <property type="match status" value="1"/>
</dbReference>
<organism evidence="4 5">
    <name type="scientific">Kockovaella imperatae</name>
    <dbReference type="NCBI Taxonomy" id="4999"/>
    <lineage>
        <taxon>Eukaryota</taxon>
        <taxon>Fungi</taxon>
        <taxon>Dikarya</taxon>
        <taxon>Basidiomycota</taxon>
        <taxon>Agaricomycotina</taxon>
        <taxon>Tremellomycetes</taxon>
        <taxon>Tremellales</taxon>
        <taxon>Cuniculitremaceae</taxon>
        <taxon>Kockovaella</taxon>
    </lineage>
</organism>
<dbReference type="InterPro" id="IPR019775">
    <property type="entry name" value="WD40_repeat_CS"/>
</dbReference>
<dbReference type="InterPro" id="IPR015943">
    <property type="entry name" value="WD40/YVTN_repeat-like_dom_sf"/>
</dbReference>
<name>A0A1Y1UD20_9TREE</name>
<proteinExistence type="predicted"/>
<dbReference type="GO" id="GO:0005634">
    <property type="term" value="C:nucleus"/>
    <property type="evidence" value="ECO:0007669"/>
    <property type="project" value="TreeGrafter"/>
</dbReference>
<dbReference type="PROSITE" id="PS00678">
    <property type="entry name" value="WD_REPEATS_1"/>
    <property type="match status" value="1"/>
</dbReference>
<dbReference type="OrthoDB" id="538223at2759"/>
<dbReference type="PANTHER" id="PTHR44090">
    <property type="entry name" value="WD REPEAT-CONTAINING PROTEIN 61"/>
    <property type="match status" value="1"/>
</dbReference>
<dbReference type="InParanoid" id="A0A1Y1UD20"/>
<feature type="repeat" description="WD" evidence="3">
    <location>
        <begin position="206"/>
        <end position="247"/>
    </location>
</feature>
<dbReference type="STRING" id="4999.A0A1Y1UD20"/>
<evidence type="ECO:0000313" key="4">
    <source>
        <dbReference type="EMBL" id="ORX34965.1"/>
    </source>
</evidence>
<dbReference type="RefSeq" id="XP_021869181.1">
    <property type="nucleotide sequence ID" value="XM_022017527.1"/>
</dbReference>
<evidence type="ECO:0000256" key="2">
    <source>
        <dbReference type="ARBA" id="ARBA00022737"/>
    </source>
</evidence>
<accession>A0A1Y1UD20</accession>
<dbReference type="GeneID" id="33559336"/>
<evidence type="ECO:0000256" key="3">
    <source>
        <dbReference type="PROSITE-ProRule" id="PRU00221"/>
    </source>
</evidence>
<feature type="repeat" description="WD" evidence="3">
    <location>
        <begin position="258"/>
        <end position="299"/>
    </location>
</feature>
<sequence length="342" mass="36173">MSLSYLQHESTPVLPESVWALAWTPLDHIISGSADGHIRVHSATDLSVPLQDAGSHPLAITSLSVTEDGRRSLSTSLDGTVVLFDPLEGRDLDRLDTSREKVDGDRELPAFSCAVHPSMKCWAWSGRSSKIAMRSISQADHAESSTNGDGVGRSLLSGETKLVETGKGKFGMDLKFSPDGQMLALATESGHVIVLDTETQAIIATYQSHAMATRTISWSPDSQWLLSGSDDHLIVIHDVRAGSKSGAGGRGEGAVGMMQGHQSWVLSVAASPDGKLLGSGGADGVIKLWDIGQRTAVYSNSSSAEVWGFDWQPVSANSNASGKQFAIGEDNTVSLYRAAGSV</sequence>
<dbReference type="InterPro" id="IPR001680">
    <property type="entry name" value="WD40_rpt"/>
</dbReference>
<dbReference type="SMART" id="SM00320">
    <property type="entry name" value="WD40"/>
    <property type="match status" value="6"/>
</dbReference>
<dbReference type="EMBL" id="NBSH01000012">
    <property type="protein sequence ID" value="ORX34965.1"/>
    <property type="molecule type" value="Genomic_DNA"/>
</dbReference>
<keyword evidence="2" id="KW-0677">Repeat</keyword>
<reference evidence="4 5" key="1">
    <citation type="submission" date="2017-03" db="EMBL/GenBank/DDBJ databases">
        <title>Widespread Adenine N6-methylation of Active Genes in Fungi.</title>
        <authorList>
            <consortium name="DOE Joint Genome Institute"/>
            <person name="Mondo S.J."/>
            <person name="Dannebaum R.O."/>
            <person name="Kuo R.C."/>
            <person name="Louie K.B."/>
            <person name="Bewick A.J."/>
            <person name="Labutti K."/>
            <person name="Haridas S."/>
            <person name="Kuo A."/>
            <person name="Salamov A."/>
            <person name="Ahrendt S.R."/>
            <person name="Lau R."/>
            <person name="Bowen B.P."/>
            <person name="Lipzen A."/>
            <person name="Sullivan W."/>
            <person name="Andreopoulos W.B."/>
            <person name="Clum A."/>
            <person name="Lindquist E."/>
            <person name="Daum C."/>
            <person name="Northen T.R."/>
            <person name="Ramamoorthy G."/>
            <person name="Schmitz R.J."/>
            <person name="Gryganskyi A."/>
            <person name="Culley D."/>
            <person name="Magnuson J."/>
            <person name="James T.Y."/>
            <person name="O'Malley M.A."/>
            <person name="Stajich J.E."/>
            <person name="Spatafora J.W."/>
            <person name="Visel A."/>
            <person name="Grigoriev I.V."/>
        </authorList>
    </citation>
    <scope>NUCLEOTIDE SEQUENCE [LARGE SCALE GENOMIC DNA]</scope>
    <source>
        <strain evidence="4 5">NRRL Y-17943</strain>
    </source>
</reference>
<dbReference type="InterPro" id="IPR036322">
    <property type="entry name" value="WD40_repeat_dom_sf"/>
</dbReference>
<evidence type="ECO:0000313" key="5">
    <source>
        <dbReference type="Proteomes" id="UP000193218"/>
    </source>
</evidence>
<dbReference type="PROSITE" id="PS50082">
    <property type="entry name" value="WD_REPEATS_2"/>
    <property type="match status" value="2"/>
</dbReference>
<evidence type="ECO:0000256" key="1">
    <source>
        <dbReference type="ARBA" id="ARBA00022574"/>
    </source>
</evidence>
<dbReference type="Proteomes" id="UP000193218">
    <property type="component" value="Unassembled WGS sequence"/>
</dbReference>
<comment type="caution">
    <text evidence="4">The sequence shown here is derived from an EMBL/GenBank/DDBJ whole genome shotgun (WGS) entry which is preliminary data.</text>
</comment>
<dbReference type="PANTHER" id="PTHR44090:SF1">
    <property type="entry name" value="SUPERKILLER COMPLEX PROTEIN 8"/>
    <property type="match status" value="1"/>
</dbReference>
<dbReference type="InterPro" id="IPR051510">
    <property type="entry name" value="SKI8"/>
</dbReference>
<keyword evidence="1 3" id="KW-0853">WD repeat</keyword>
<dbReference type="Gene3D" id="2.130.10.10">
    <property type="entry name" value="YVTN repeat-like/Quinoprotein amine dehydrogenase"/>
    <property type="match status" value="2"/>
</dbReference>
<dbReference type="PROSITE" id="PS50294">
    <property type="entry name" value="WD_REPEATS_REGION"/>
    <property type="match status" value="1"/>
</dbReference>
<gene>
    <name evidence="4" type="ORF">BD324DRAFT_643119</name>
</gene>
<dbReference type="GO" id="GO:0032991">
    <property type="term" value="C:protein-containing complex"/>
    <property type="evidence" value="ECO:0007669"/>
    <property type="project" value="UniProtKB-ARBA"/>
</dbReference>
<keyword evidence="5" id="KW-1185">Reference proteome</keyword>